<dbReference type="RefSeq" id="WP_183494087.1">
    <property type="nucleotide sequence ID" value="NZ_JACIFF010000001.1"/>
</dbReference>
<dbReference type="Proteomes" id="UP000576209">
    <property type="component" value="Unassembled WGS sequence"/>
</dbReference>
<evidence type="ECO:0000313" key="1">
    <source>
        <dbReference type="EMBL" id="MBB4077849.1"/>
    </source>
</evidence>
<sequence length="115" mass="13123">MLSSARVTAQQNLPVPAGLLVADEQNELPQYESPEFELYPDDLSGRDRMETWLADHWSLEDLHIELLDTKGRPVRQQMIMNGNHLLLFTRRLAPGAYTIRLNDGKRRAADVLVVL</sequence>
<comment type="caution">
    <text evidence="1">The sequence shown here is derived from an EMBL/GenBank/DDBJ whole genome shotgun (WGS) entry which is preliminary data.</text>
</comment>
<dbReference type="EMBL" id="JACIFF010000001">
    <property type="protein sequence ID" value="MBB4077849.1"/>
    <property type="molecule type" value="Genomic_DNA"/>
</dbReference>
<name>A0A840E7S3_9BACT</name>
<reference evidence="1 2" key="1">
    <citation type="submission" date="2020-08" db="EMBL/GenBank/DDBJ databases">
        <title>Genomic Encyclopedia of Type Strains, Phase IV (KMG-IV): sequencing the most valuable type-strain genomes for metagenomic binning, comparative biology and taxonomic classification.</title>
        <authorList>
            <person name="Goeker M."/>
        </authorList>
    </citation>
    <scope>NUCLEOTIDE SEQUENCE [LARGE SCALE GENOMIC DNA]</scope>
    <source>
        <strain evidence="1 2">DSM 105137</strain>
    </source>
</reference>
<keyword evidence="2" id="KW-1185">Reference proteome</keyword>
<evidence type="ECO:0000313" key="2">
    <source>
        <dbReference type="Proteomes" id="UP000576209"/>
    </source>
</evidence>
<dbReference type="AlphaFoldDB" id="A0A840E7S3"/>
<gene>
    <name evidence="1" type="ORF">GGR28_000450</name>
</gene>
<protein>
    <submittedName>
        <fullName evidence="1">Uncharacterized protein</fullName>
    </submittedName>
</protein>
<proteinExistence type="predicted"/>
<organism evidence="1 2">
    <name type="scientific">Neolewinella aquimaris</name>
    <dbReference type="NCBI Taxonomy" id="1835722"/>
    <lineage>
        <taxon>Bacteria</taxon>
        <taxon>Pseudomonadati</taxon>
        <taxon>Bacteroidota</taxon>
        <taxon>Saprospiria</taxon>
        <taxon>Saprospirales</taxon>
        <taxon>Lewinellaceae</taxon>
        <taxon>Neolewinella</taxon>
    </lineage>
</organism>
<accession>A0A840E7S3</accession>